<organism evidence="1 2">
    <name type="scientific">Camellia lanceoleosa</name>
    <dbReference type="NCBI Taxonomy" id="1840588"/>
    <lineage>
        <taxon>Eukaryota</taxon>
        <taxon>Viridiplantae</taxon>
        <taxon>Streptophyta</taxon>
        <taxon>Embryophyta</taxon>
        <taxon>Tracheophyta</taxon>
        <taxon>Spermatophyta</taxon>
        <taxon>Magnoliopsida</taxon>
        <taxon>eudicotyledons</taxon>
        <taxon>Gunneridae</taxon>
        <taxon>Pentapetalae</taxon>
        <taxon>asterids</taxon>
        <taxon>Ericales</taxon>
        <taxon>Theaceae</taxon>
        <taxon>Camellia</taxon>
    </lineage>
</organism>
<dbReference type="EMBL" id="CM045767">
    <property type="protein sequence ID" value="KAI7998006.1"/>
    <property type="molecule type" value="Genomic_DNA"/>
</dbReference>
<name>A0ACC0GA45_9ERIC</name>
<gene>
    <name evidence="1" type="ORF">LOK49_LG10G01097</name>
</gene>
<protein>
    <submittedName>
        <fullName evidence="1">Heptahelical transmembrane protein 2</fullName>
    </submittedName>
</protein>
<comment type="caution">
    <text evidence="1">The sequence shown here is derived from an EMBL/GenBank/DDBJ whole genome shotgun (WGS) entry which is preliminary data.</text>
</comment>
<keyword evidence="2" id="KW-1185">Reference proteome</keyword>
<evidence type="ECO:0000313" key="2">
    <source>
        <dbReference type="Proteomes" id="UP001060215"/>
    </source>
</evidence>
<sequence>MKRRGGNSAKLGGNGEEERASQVDSGQNMKQGFKRRLVKYESLPEYMKDNEFILDYYRCTWGVYFICYVDRVELVREDQYRKLDREFLHVS</sequence>
<keyword evidence="1" id="KW-0812">Transmembrane</keyword>
<proteinExistence type="predicted"/>
<dbReference type="Proteomes" id="UP001060215">
    <property type="component" value="Chromosome 10"/>
</dbReference>
<accession>A0ACC0GA45</accession>
<evidence type="ECO:0000313" key="1">
    <source>
        <dbReference type="EMBL" id="KAI7998006.1"/>
    </source>
</evidence>
<keyword evidence="1" id="KW-0472">Membrane</keyword>
<reference evidence="1 2" key="1">
    <citation type="journal article" date="2022" name="Plant J.">
        <title>Chromosome-level genome of Camellia lanceoleosa provides a valuable resource for understanding genome evolution and self-incompatibility.</title>
        <authorList>
            <person name="Gong W."/>
            <person name="Xiao S."/>
            <person name="Wang L."/>
            <person name="Liao Z."/>
            <person name="Chang Y."/>
            <person name="Mo W."/>
            <person name="Hu G."/>
            <person name="Li W."/>
            <person name="Zhao G."/>
            <person name="Zhu H."/>
            <person name="Hu X."/>
            <person name="Ji K."/>
            <person name="Xiang X."/>
            <person name="Song Q."/>
            <person name="Yuan D."/>
            <person name="Jin S."/>
            <person name="Zhang L."/>
        </authorList>
    </citation>
    <scope>NUCLEOTIDE SEQUENCE [LARGE SCALE GENOMIC DNA]</scope>
    <source>
        <strain evidence="1">SQ_2022a</strain>
    </source>
</reference>